<dbReference type="InterPro" id="IPR020578">
    <property type="entry name" value="Aminotrans_V_PyrdxlP_BS"/>
</dbReference>
<proteinExistence type="inferred from homology"/>
<dbReference type="FunFam" id="3.40.640.10:FF:000084">
    <property type="entry name" value="IscS-like cysteine desulfurase"/>
    <property type="match status" value="1"/>
</dbReference>
<dbReference type="InterPro" id="IPR015424">
    <property type="entry name" value="PyrdxlP-dep_Trfase"/>
</dbReference>
<evidence type="ECO:0000256" key="5">
    <source>
        <dbReference type="ARBA" id="ARBA00023004"/>
    </source>
</evidence>
<evidence type="ECO:0000313" key="9">
    <source>
        <dbReference type="EMBL" id="MBD2861768.1"/>
    </source>
</evidence>
<comment type="cofactor">
    <cofactor evidence="1 7">
        <name>pyridoxal 5'-phosphate</name>
        <dbReference type="ChEBI" id="CHEBI:597326"/>
    </cofactor>
</comment>
<dbReference type="Gene3D" id="3.90.1150.10">
    <property type="entry name" value="Aspartate Aminotransferase, domain 1"/>
    <property type="match status" value="1"/>
</dbReference>
<keyword evidence="4" id="KW-0663">Pyridoxal phosphate</keyword>
<feature type="domain" description="Aminotransferase class V" evidence="8">
    <location>
        <begin position="3"/>
        <end position="367"/>
    </location>
</feature>
<dbReference type="InterPro" id="IPR000192">
    <property type="entry name" value="Aminotrans_V_dom"/>
</dbReference>
<dbReference type="GO" id="GO:0031071">
    <property type="term" value="F:cysteine desulfurase activity"/>
    <property type="evidence" value="ECO:0007669"/>
    <property type="project" value="UniProtKB-ARBA"/>
</dbReference>
<organism evidence="9 10">
    <name type="scientific">Paenibacillus oceani</name>
    <dbReference type="NCBI Taxonomy" id="2772510"/>
    <lineage>
        <taxon>Bacteria</taxon>
        <taxon>Bacillati</taxon>
        <taxon>Bacillota</taxon>
        <taxon>Bacilli</taxon>
        <taxon>Bacillales</taxon>
        <taxon>Paenibacillaceae</taxon>
        <taxon>Paenibacillus</taxon>
    </lineage>
</organism>
<evidence type="ECO:0000259" key="8">
    <source>
        <dbReference type="Pfam" id="PF00266"/>
    </source>
</evidence>
<keyword evidence="3" id="KW-0479">Metal-binding</keyword>
<dbReference type="Proteomes" id="UP000639396">
    <property type="component" value="Unassembled WGS sequence"/>
</dbReference>
<keyword evidence="10" id="KW-1185">Reference proteome</keyword>
<evidence type="ECO:0000256" key="4">
    <source>
        <dbReference type="ARBA" id="ARBA00022898"/>
    </source>
</evidence>
<evidence type="ECO:0000313" key="10">
    <source>
        <dbReference type="Proteomes" id="UP000639396"/>
    </source>
</evidence>
<dbReference type="GO" id="GO:0051536">
    <property type="term" value="F:iron-sulfur cluster binding"/>
    <property type="evidence" value="ECO:0007669"/>
    <property type="project" value="UniProtKB-KW"/>
</dbReference>
<dbReference type="EMBL" id="JACXJA010000007">
    <property type="protein sequence ID" value="MBD2861768.1"/>
    <property type="molecule type" value="Genomic_DNA"/>
</dbReference>
<dbReference type="Gene3D" id="1.10.260.50">
    <property type="match status" value="1"/>
</dbReference>
<dbReference type="PIRSF" id="PIRSF005572">
    <property type="entry name" value="NifS"/>
    <property type="match status" value="1"/>
</dbReference>
<dbReference type="NCBIfam" id="NF002806">
    <property type="entry name" value="PRK02948.1"/>
    <property type="match status" value="1"/>
</dbReference>
<dbReference type="AlphaFoldDB" id="A0A927GZ14"/>
<dbReference type="RefSeq" id="WP_190926074.1">
    <property type="nucleotide sequence ID" value="NZ_JACXJA010000007.1"/>
</dbReference>
<dbReference type="GO" id="GO:0046872">
    <property type="term" value="F:metal ion binding"/>
    <property type="evidence" value="ECO:0007669"/>
    <property type="project" value="UniProtKB-KW"/>
</dbReference>
<gene>
    <name evidence="9" type="ORF">IDH45_07220</name>
</gene>
<reference evidence="9" key="1">
    <citation type="submission" date="2020-09" db="EMBL/GenBank/DDBJ databases">
        <title>A novel bacterium of genus Paenibacillus, isolated from South China Sea.</title>
        <authorList>
            <person name="Huang H."/>
            <person name="Mo K."/>
            <person name="Hu Y."/>
        </authorList>
    </citation>
    <scope>NUCLEOTIDE SEQUENCE</scope>
    <source>
        <strain evidence="9">IB182363</strain>
    </source>
</reference>
<dbReference type="Pfam" id="PF00266">
    <property type="entry name" value="Aminotran_5"/>
    <property type="match status" value="1"/>
</dbReference>
<dbReference type="PANTHER" id="PTHR11601:SF50">
    <property type="entry name" value="CYSTEINE DESULFURASE ISCS 2-RELATED"/>
    <property type="match status" value="1"/>
</dbReference>
<dbReference type="PANTHER" id="PTHR11601">
    <property type="entry name" value="CYSTEINE DESULFURYLASE FAMILY MEMBER"/>
    <property type="match status" value="1"/>
</dbReference>
<dbReference type="InterPro" id="IPR015422">
    <property type="entry name" value="PyrdxlP-dep_Trfase_small"/>
</dbReference>
<dbReference type="Gene3D" id="3.40.640.10">
    <property type="entry name" value="Type I PLP-dependent aspartate aminotransferase-like (Major domain)"/>
    <property type="match status" value="1"/>
</dbReference>
<sequence>MLYFDHCATTPPYEEVVEAVREVMARHYGNPSSIHRVGIDAERMLTKAREVAARQLRAAPEEIVFTSGGTESNNTAVLGAALQYAGRGKHLITTALEHASVYECFEYLRQRLGYEVTVIQPDGDGRIRSQDVLDAVRDDTILVSVMHVNNEIGTIQPVREIGQALRQHRKVLFHVDAVQSVGKIPIWPGEWGIDLLSVSAHKIRGPKGAGLLYRRKGIALQPLLHGGGQEAGQRSGTENVPGIVGFAKALRMTLERQEGAFARLSGLRTRLLAALRTVPGLVYNGSESAADMAPHIVHVSAPGLKSEVFVHALEEHGMMISTRSACSSGEDRPSRVLQAIGADLDRAVSGLRISLSPDHTEEDIDYLADVVARTMEQLRRYR</sequence>
<evidence type="ECO:0000256" key="3">
    <source>
        <dbReference type="ARBA" id="ARBA00022723"/>
    </source>
</evidence>
<comment type="caution">
    <text evidence="9">The sequence shown here is derived from an EMBL/GenBank/DDBJ whole genome shotgun (WGS) entry which is preliminary data.</text>
</comment>
<evidence type="ECO:0000256" key="1">
    <source>
        <dbReference type="ARBA" id="ARBA00001933"/>
    </source>
</evidence>
<dbReference type="PROSITE" id="PS00595">
    <property type="entry name" value="AA_TRANSFER_CLASS_5"/>
    <property type="match status" value="1"/>
</dbReference>
<accession>A0A927GZ14</accession>
<protein>
    <submittedName>
        <fullName evidence="9">Cysteine desulfurase</fullName>
    </submittedName>
</protein>
<evidence type="ECO:0000256" key="7">
    <source>
        <dbReference type="RuleBase" id="RU004504"/>
    </source>
</evidence>
<name>A0A927GZ14_9BACL</name>
<keyword evidence="5" id="KW-0408">Iron</keyword>
<keyword evidence="6" id="KW-0411">Iron-sulfur</keyword>
<comment type="similarity">
    <text evidence="2">Belongs to the class-V pyridoxal-phosphate-dependent aminotransferase family. NifS/IscS subfamily.</text>
</comment>
<evidence type="ECO:0000256" key="6">
    <source>
        <dbReference type="ARBA" id="ARBA00023014"/>
    </source>
</evidence>
<dbReference type="SUPFAM" id="SSF53383">
    <property type="entry name" value="PLP-dependent transferases"/>
    <property type="match status" value="1"/>
</dbReference>
<dbReference type="InterPro" id="IPR016454">
    <property type="entry name" value="Cysteine_dSase"/>
</dbReference>
<dbReference type="InterPro" id="IPR015421">
    <property type="entry name" value="PyrdxlP-dep_Trfase_major"/>
</dbReference>
<evidence type="ECO:0000256" key="2">
    <source>
        <dbReference type="ARBA" id="ARBA00006490"/>
    </source>
</evidence>